<name>A0A6N8J1K5_9BACT</name>
<feature type="transmembrane region" description="Helical" evidence="1">
    <location>
        <begin position="23"/>
        <end position="44"/>
    </location>
</feature>
<dbReference type="Pfam" id="PF18939">
    <property type="entry name" value="DUF5686"/>
    <property type="match status" value="2"/>
</dbReference>
<gene>
    <name evidence="2" type="ORF">GO495_00755</name>
</gene>
<dbReference type="InterPro" id="IPR043741">
    <property type="entry name" value="DUF5686"/>
</dbReference>
<sequence>MPFLFKLYRCTGIMKLEFHRKRLTCILCYKTHFLFLLMLVFVRIDGLSAQWMISGMVKDLQTEAPLSFANVYFKGTATGTRTNEKGYFELRLAKLPADSLSASLLGYTAVMKRIDRDKKVLVIDFELGRGVNMKQFVVNAGVNPALIILRKVIREKPVHNIRSLGDYSCNIYNKIELDIANFKKESIAGNRWLKPFAFLLNNIDSTSEDKPFLPVFLSETYSSFYRQRSSAKQKEVISAHHTSGINTNAVQEYLGGMYQQVNVYDNYIILFGKQFVSPVHDNGPFFYNYKLLDTQYILGKRYFRIEFTPKRPAELVFNGEMWVHDTSFAISRISLLAGKEANINFINRLSVVQEFTQQTGTVWFLSKDKMIADISPPGKKMPHLIGRRSLWYDSVFLNNPAIAGVVAGQAQDAVVETVLRQGGHVQQHWDSLRMDTLRKHERMLYTMMDTLKTIPLFRTYTNTVKFLATGKKEYGPLEIGPVYRMFSMNQLEGKRLRVDLATTSAFSQYLRFKGHLAYGINDEAFKGHISALWLLSRSPRSYLQATYLHELDNGVIQDKGKEEVGTDNIFIMLLRKPGIRQKFLLRDEKRLEYYKEWNSGFSVQFKGAQLHYYPFAPLPVIDIMKDGKQDAILSDAVSGSIKLQYAPGEHFVQGKFDRVLIGSKYPALTMEYETGVAGKGQYGRTFHKLSASITKKHLPLGMWGKLDFNVYAGKIWGTLPYYLLAVHPGNEIYYYNDHGFNMMNRFEFISDQYAGFSLEHNLGGGLFNYIPLIKKLKLRQFWNAKSVIGSLSAGNKMLNFNRGYMFRTLEQAPYVEVGTGVDNIFKFFRVDLVWRLTPPPLTQGSGKAFGLFGSFRLDF</sequence>
<reference evidence="2 3" key="1">
    <citation type="submission" date="2019-12" db="EMBL/GenBank/DDBJ databases">
        <title>The draft genomic sequence of strain Chitinophaga oryziterrae JCM 16595.</title>
        <authorList>
            <person name="Zhang X."/>
        </authorList>
    </citation>
    <scope>NUCLEOTIDE SEQUENCE [LARGE SCALE GENOMIC DNA]</scope>
    <source>
        <strain evidence="2 3">JCM 16595</strain>
    </source>
</reference>
<organism evidence="2 3">
    <name type="scientific">Chitinophaga oryziterrae</name>
    <dbReference type="NCBI Taxonomy" id="1031224"/>
    <lineage>
        <taxon>Bacteria</taxon>
        <taxon>Pseudomonadati</taxon>
        <taxon>Bacteroidota</taxon>
        <taxon>Chitinophagia</taxon>
        <taxon>Chitinophagales</taxon>
        <taxon>Chitinophagaceae</taxon>
        <taxon>Chitinophaga</taxon>
    </lineage>
</organism>
<accession>A0A6N8J1K5</accession>
<evidence type="ECO:0000313" key="3">
    <source>
        <dbReference type="Proteomes" id="UP000468388"/>
    </source>
</evidence>
<dbReference type="Gene3D" id="2.60.40.1120">
    <property type="entry name" value="Carboxypeptidase-like, regulatory domain"/>
    <property type="match status" value="1"/>
</dbReference>
<proteinExistence type="predicted"/>
<evidence type="ECO:0000256" key="1">
    <source>
        <dbReference type="SAM" id="Phobius"/>
    </source>
</evidence>
<dbReference type="InterPro" id="IPR008969">
    <property type="entry name" value="CarboxyPept-like_regulatory"/>
</dbReference>
<keyword evidence="1" id="KW-0812">Transmembrane</keyword>
<evidence type="ECO:0008006" key="4">
    <source>
        <dbReference type="Google" id="ProtNLM"/>
    </source>
</evidence>
<keyword evidence="3" id="KW-1185">Reference proteome</keyword>
<dbReference type="SUPFAM" id="SSF49464">
    <property type="entry name" value="Carboxypeptidase regulatory domain-like"/>
    <property type="match status" value="1"/>
</dbReference>
<dbReference type="Pfam" id="PF13715">
    <property type="entry name" value="CarbopepD_reg_2"/>
    <property type="match status" value="1"/>
</dbReference>
<keyword evidence="1" id="KW-0472">Membrane</keyword>
<dbReference type="AlphaFoldDB" id="A0A6N8J1K5"/>
<dbReference type="Proteomes" id="UP000468388">
    <property type="component" value="Unassembled WGS sequence"/>
</dbReference>
<comment type="caution">
    <text evidence="2">The sequence shown here is derived from an EMBL/GenBank/DDBJ whole genome shotgun (WGS) entry which is preliminary data.</text>
</comment>
<evidence type="ECO:0000313" key="2">
    <source>
        <dbReference type="EMBL" id="MVT39097.1"/>
    </source>
</evidence>
<dbReference type="EMBL" id="WRXO01000001">
    <property type="protein sequence ID" value="MVT39097.1"/>
    <property type="molecule type" value="Genomic_DNA"/>
</dbReference>
<protein>
    <recommendedName>
        <fullName evidence="4">Carboxypeptidase-like regulatory domain-containing protein</fullName>
    </recommendedName>
</protein>
<keyword evidence="1" id="KW-1133">Transmembrane helix</keyword>